<dbReference type="EMBL" id="MNCJ02000329">
    <property type="protein sequence ID" value="KAF5771183.1"/>
    <property type="molecule type" value="Genomic_DNA"/>
</dbReference>
<organism evidence="2 3">
    <name type="scientific">Helianthus annuus</name>
    <name type="common">Common sunflower</name>
    <dbReference type="NCBI Taxonomy" id="4232"/>
    <lineage>
        <taxon>Eukaryota</taxon>
        <taxon>Viridiplantae</taxon>
        <taxon>Streptophyta</taxon>
        <taxon>Embryophyta</taxon>
        <taxon>Tracheophyta</taxon>
        <taxon>Spermatophyta</taxon>
        <taxon>Magnoliopsida</taxon>
        <taxon>eudicotyledons</taxon>
        <taxon>Gunneridae</taxon>
        <taxon>Pentapetalae</taxon>
        <taxon>asterids</taxon>
        <taxon>campanulids</taxon>
        <taxon>Asterales</taxon>
        <taxon>Asteraceae</taxon>
        <taxon>Asteroideae</taxon>
        <taxon>Heliantheae alliance</taxon>
        <taxon>Heliantheae</taxon>
        <taxon>Helianthus</taxon>
    </lineage>
</organism>
<dbReference type="EMBL" id="CM007903">
    <property type="protein sequence ID" value="OTF99813.1"/>
    <property type="molecule type" value="Genomic_DNA"/>
</dbReference>
<protein>
    <submittedName>
        <fullName evidence="2">Uncharacterized protein</fullName>
    </submittedName>
</protein>
<proteinExistence type="predicted"/>
<evidence type="ECO:0000313" key="2">
    <source>
        <dbReference type="EMBL" id="OTF99813.1"/>
    </source>
</evidence>
<dbReference type="AlphaFoldDB" id="A0A251SM67"/>
<evidence type="ECO:0000313" key="3">
    <source>
        <dbReference type="Proteomes" id="UP000215914"/>
    </source>
</evidence>
<dbReference type="OMA" id="LTTICCC"/>
<keyword evidence="3" id="KW-1185">Reference proteome</keyword>
<reference evidence="1" key="3">
    <citation type="submission" date="2020-06" db="EMBL/GenBank/DDBJ databases">
        <title>Helianthus annuus Genome sequencing and assembly Release 2.</title>
        <authorList>
            <person name="Gouzy J."/>
            <person name="Langlade N."/>
            <person name="Munos S."/>
        </authorList>
    </citation>
    <scope>NUCLEOTIDE SEQUENCE</scope>
    <source>
        <tissue evidence="1">Leaves</tissue>
    </source>
</reference>
<dbReference type="Gramene" id="mRNA:HanXRQr2_Chr14g0667711">
    <property type="protein sequence ID" value="CDS:HanXRQr2_Chr14g0667711.1"/>
    <property type="gene ID" value="HanXRQr2_Chr14g0667711"/>
</dbReference>
<evidence type="ECO:0000313" key="1">
    <source>
        <dbReference type="EMBL" id="KAF5771183.1"/>
    </source>
</evidence>
<dbReference type="Proteomes" id="UP000215914">
    <property type="component" value="Chromosome 14"/>
</dbReference>
<name>A0A251SM67_HELAN</name>
<reference evidence="2" key="2">
    <citation type="submission" date="2017-02" db="EMBL/GenBank/DDBJ databases">
        <title>Sunflower complete genome.</title>
        <authorList>
            <person name="Langlade N."/>
            <person name="Munos S."/>
        </authorList>
    </citation>
    <scope>NUCLEOTIDE SEQUENCE [LARGE SCALE GENOMIC DNA]</scope>
    <source>
        <tissue evidence="2">Leaves</tissue>
    </source>
</reference>
<gene>
    <name evidence="2" type="ORF">HannXRQ_Chr14g0460691</name>
    <name evidence="1" type="ORF">HanXRQr2_Chr14g0667711</name>
</gene>
<reference evidence="1 3" key="1">
    <citation type="journal article" date="2017" name="Nature">
        <title>The sunflower genome provides insights into oil metabolism, flowering and Asterid evolution.</title>
        <authorList>
            <person name="Badouin H."/>
            <person name="Gouzy J."/>
            <person name="Grassa C.J."/>
            <person name="Murat F."/>
            <person name="Staton S.E."/>
            <person name="Cottret L."/>
            <person name="Lelandais-Briere C."/>
            <person name="Owens G.L."/>
            <person name="Carrere S."/>
            <person name="Mayjonade B."/>
            <person name="Legrand L."/>
            <person name="Gill N."/>
            <person name="Kane N.C."/>
            <person name="Bowers J.E."/>
            <person name="Hubner S."/>
            <person name="Bellec A."/>
            <person name="Berard A."/>
            <person name="Berges H."/>
            <person name="Blanchet N."/>
            <person name="Boniface M.C."/>
            <person name="Brunel D."/>
            <person name="Catrice O."/>
            <person name="Chaidir N."/>
            <person name="Claudel C."/>
            <person name="Donnadieu C."/>
            <person name="Faraut T."/>
            <person name="Fievet G."/>
            <person name="Helmstetter N."/>
            <person name="King M."/>
            <person name="Knapp S.J."/>
            <person name="Lai Z."/>
            <person name="Le Paslier M.C."/>
            <person name="Lippi Y."/>
            <person name="Lorenzon L."/>
            <person name="Mandel J.R."/>
            <person name="Marage G."/>
            <person name="Marchand G."/>
            <person name="Marquand E."/>
            <person name="Bret-Mestries E."/>
            <person name="Morien E."/>
            <person name="Nambeesan S."/>
            <person name="Nguyen T."/>
            <person name="Pegot-Espagnet P."/>
            <person name="Pouilly N."/>
            <person name="Raftis F."/>
            <person name="Sallet E."/>
            <person name="Schiex T."/>
            <person name="Thomas J."/>
            <person name="Vandecasteele C."/>
            <person name="Vares D."/>
            <person name="Vear F."/>
            <person name="Vautrin S."/>
            <person name="Crespi M."/>
            <person name="Mangin B."/>
            <person name="Burke J.M."/>
            <person name="Salse J."/>
            <person name="Munos S."/>
            <person name="Vincourt P."/>
            <person name="Rieseberg L.H."/>
            <person name="Langlade N.B."/>
        </authorList>
    </citation>
    <scope>NUCLEOTIDE SEQUENCE [LARGE SCALE GENOMIC DNA]</scope>
    <source>
        <strain evidence="3">cv. SF193</strain>
        <tissue evidence="1">Leaves</tissue>
    </source>
</reference>
<dbReference type="InParanoid" id="A0A251SM67"/>
<sequence>MHSHGRPPPPPPPYHHHHHGGPHDNVCMSLCCWPCMTVTSILGGCISCLCYPVLRCFGLDRHYPPPPPHYHRY</sequence>
<accession>A0A251SM67</accession>